<feature type="transmembrane region" description="Helical" evidence="2">
    <location>
        <begin position="32"/>
        <end position="53"/>
    </location>
</feature>
<dbReference type="Proteomes" id="UP001589776">
    <property type="component" value="Unassembled WGS sequence"/>
</dbReference>
<sequence>MIIAAIGGIKVLFWFFVGMVVLQLVLSGLGLPVLIIVDVALALTLLFAIYRRLGDIASGDYRREAEEKRARLERLMQAEAEEAARSKQWDETDLPSRKDIRELADEEDK</sequence>
<evidence type="ECO:0000313" key="4">
    <source>
        <dbReference type="Proteomes" id="UP001589776"/>
    </source>
</evidence>
<evidence type="ECO:0000256" key="1">
    <source>
        <dbReference type="SAM" id="MobiDB-lite"/>
    </source>
</evidence>
<comment type="caution">
    <text evidence="3">The sequence shown here is derived from an EMBL/GenBank/DDBJ whole genome shotgun (WGS) entry which is preliminary data.</text>
</comment>
<keyword evidence="2" id="KW-0812">Transmembrane</keyword>
<keyword evidence="2" id="KW-0472">Membrane</keyword>
<organism evidence="3 4">
    <name type="scientific">Paenibacillus chartarius</name>
    <dbReference type="NCBI Taxonomy" id="747481"/>
    <lineage>
        <taxon>Bacteria</taxon>
        <taxon>Bacillati</taxon>
        <taxon>Bacillota</taxon>
        <taxon>Bacilli</taxon>
        <taxon>Bacillales</taxon>
        <taxon>Paenibacillaceae</taxon>
        <taxon>Paenibacillus</taxon>
    </lineage>
</organism>
<dbReference type="RefSeq" id="WP_377473084.1">
    <property type="nucleotide sequence ID" value="NZ_JBHLWN010000100.1"/>
</dbReference>
<reference evidence="3 4" key="1">
    <citation type="submission" date="2024-09" db="EMBL/GenBank/DDBJ databases">
        <authorList>
            <person name="Sun Q."/>
            <person name="Mori K."/>
        </authorList>
    </citation>
    <scope>NUCLEOTIDE SEQUENCE [LARGE SCALE GENOMIC DNA]</scope>
    <source>
        <strain evidence="3 4">CCM 7759</strain>
    </source>
</reference>
<feature type="compositionally biased region" description="Basic and acidic residues" evidence="1">
    <location>
        <begin position="83"/>
        <end position="103"/>
    </location>
</feature>
<keyword evidence="2" id="KW-1133">Transmembrane helix</keyword>
<feature type="region of interest" description="Disordered" evidence="1">
    <location>
        <begin position="83"/>
        <end position="109"/>
    </location>
</feature>
<dbReference type="EMBL" id="JBHLWN010000100">
    <property type="protein sequence ID" value="MFC0215630.1"/>
    <property type="molecule type" value="Genomic_DNA"/>
</dbReference>
<protein>
    <recommendedName>
        <fullName evidence="5">DUF4229 domain-containing protein</fullName>
    </recommendedName>
</protein>
<gene>
    <name evidence="3" type="ORF">ACFFK0_24850</name>
</gene>
<keyword evidence="4" id="KW-1185">Reference proteome</keyword>
<name>A0ABV6DSK6_9BACL</name>
<evidence type="ECO:0008006" key="5">
    <source>
        <dbReference type="Google" id="ProtNLM"/>
    </source>
</evidence>
<evidence type="ECO:0000256" key="2">
    <source>
        <dbReference type="SAM" id="Phobius"/>
    </source>
</evidence>
<evidence type="ECO:0000313" key="3">
    <source>
        <dbReference type="EMBL" id="MFC0215630.1"/>
    </source>
</evidence>
<proteinExistence type="predicted"/>
<accession>A0ABV6DSK6</accession>
<feature type="transmembrane region" description="Helical" evidence="2">
    <location>
        <begin position="7"/>
        <end position="26"/>
    </location>
</feature>